<comment type="caution">
    <text evidence="2">The sequence shown here is derived from an EMBL/GenBank/DDBJ whole genome shotgun (WGS) entry which is preliminary data.</text>
</comment>
<accession>A0AAW0MSP2</accession>
<dbReference type="EMBL" id="JBBPFD010000020">
    <property type="protein sequence ID" value="KAK7883866.1"/>
    <property type="molecule type" value="Genomic_DNA"/>
</dbReference>
<dbReference type="AlphaFoldDB" id="A0AAW0MSP2"/>
<evidence type="ECO:0000313" key="2">
    <source>
        <dbReference type="EMBL" id="KAK7883866.1"/>
    </source>
</evidence>
<evidence type="ECO:0000313" key="3">
    <source>
        <dbReference type="Proteomes" id="UP001460270"/>
    </source>
</evidence>
<proteinExistence type="predicted"/>
<dbReference type="Proteomes" id="UP001460270">
    <property type="component" value="Unassembled WGS sequence"/>
</dbReference>
<gene>
    <name evidence="2" type="ORF">WMY93_026989</name>
</gene>
<sequence length="121" mass="13685">MISPTTSLFDTIKVRAPQVSVRLKTHFSLKMENTLVFLLLLLCSFSSALEDREKKKEIQPCQSDIHAVLRAMTAALSEHKMKIEQLQSRNKEQEAKLAKLEKQSSEVGPTLQGKSTNMLEQ</sequence>
<feature type="compositionally biased region" description="Polar residues" evidence="1">
    <location>
        <begin position="112"/>
        <end position="121"/>
    </location>
</feature>
<feature type="region of interest" description="Disordered" evidence="1">
    <location>
        <begin position="94"/>
        <end position="121"/>
    </location>
</feature>
<reference evidence="3" key="1">
    <citation type="submission" date="2024-04" db="EMBL/GenBank/DDBJ databases">
        <title>Salinicola lusitanus LLJ914,a marine bacterium isolated from the Okinawa Trough.</title>
        <authorList>
            <person name="Li J."/>
        </authorList>
    </citation>
    <scope>NUCLEOTIDE SEQUENCE [LARGE SCALE GENOMIC DNA]</scope>
</reference>
<feature type="compositionally biased region" description="Basic and acidic residues" evidence="1">
    <location>
        <begin position="94"/>
        <end position="104"/>
    </location>
</feature>
<name>A0AAW0MSP2_9GOBI</name>
<protein>
    <submittedName>
        <fullName evidence="2">Uncharacterized protein</fullName>
    </submittedName>
</protein>
<organism evidence="2 3">
    <name type="scientific">Mugilogobius chulae</name>
    <name type="common">yellowstripe goby</name>
    <dbReference type="NCBI Taxonomy" id="88201"/>
    <lineage>
        <taxon>Eukaryota</taxon>
        <taxon>Metazoa</taxon>
        <taxon>Chordata</taxon>
        <taxon>Craniata</taxon>
        <taxon>Vertebrata</taxon>
        <taxon>Euteleostomi</taxon>
        <taxon>Actinopterygii</taxon>
        <taxon>Neopterygii</taxon>
        <taxon>Teleostei</taxon>
        <taxon>Neoteleostei</taxon>
        <taxon>Acanthomorphata</taxon>
        <taxon>Gobiaria</taxon>
        <taxon>Gobiiformes</taxon>
        <taxon>Gobioidei</taxon>
        <taxon>Gobiidae</taxon>
        <taxon>Gobionellinae</taxon>
        <taxon>Mugilogobius</taxon>
    </lineage>
</organism>
<keyword evidence="3" id="KW-1185">Reference proteome</keyword>
<evidence type="ECO:0000256" key="1">
    <source>
        <dbReference type="SAM" id="MobiDB-lite"/>
    </source>
</evidence>